<evidence type="ECO:0000259" key="5">
    <source>
        <dbReference type="PROSITE" id="PS51015"/>
    </source>
</evidence>
<dbReference type="AlphaFoldDB" id="A0AAW1W093"/>
<dbReference type="PROSITE" id="PS51015">
    <property type="entry name" value="YDG"/>
    <property type="match status" value="1"/>
</dbReference>
<evidence type="ECO:0000256" key="2">
    <source>
        <dbReference type="ARBA" id="ARBA00023242"/>
    </source>
</evidence>
<evidence type="ECO:0000313" key="6">
    <source>
        <dbReference type="EMBL" id="KAK9912293.1"/>
    </source>
</evidence>
<sequence length="323" mass="34679">MEGGSSHNLFPPNGIDKSRVLDVKPLRTLMPVFPTGGEAPNFGCMPPFGHTPNGFSPFFPFTAPPLATQHSPDLNHVNPPGMHTPAGHMPAPLRSYRAPNPSGGLPHDIPEESNGDRESSMGGTANEDGYFDGHKDVSAHRGSSSSRKKINKASSSRKKAKRSGDADALAFVGNKGSSINFISAINPVQLEDDLKAGNIAMTKKVRTNMRRRIGIVPGVEIGDIFFFRMEMCVVGLHAPSMAGIDYMTLKGDLEKDPIALSIVSSGGYEDETDSSDVLIYSGQGGNTNNKDKQVAVTDQKLERGNLALERSLQRGNEVRVIRG</sequence>
<protein>
    <recommendedName>
        <fullName evidence="5">YDG domain-containing protein</fullName>
    </recommendedName>
</protein>
<dbReference type="EMBL" id="JBEDUW010000007">
    <property type="protein sequence ID" value="KAK9912293.1"/>
    <property type="molecule type" value="Genomic_DNA"/>
</dbReference>
<evidence type="ECO:0000256" key="3">
    <source>
        <dbReference type="PROSITE-ProRule" id="PRU00358"/>
    </source>
</evidence>
<feature type="compositionally biased region" description="Basic and acidic residues" evidence="4">
    <location>
        <begin position="108"/>
        <end position="119"/>
    </location>
</feature>
<dbReference type="SMART" id="SM00466">
    <property type="entry name" value="SRA"/>
    <property type="match status" value="1"/>
</dbReference>
<dbReference type="Pfam" id="PF02182">
    <property type="entry name" value="SAD_SRA"/>
    <property type="match status" value="1"/>
</dbReference>
<feature type="domain" description="YDG" evidence="5">
    <location>
        <begin position="214"/>
        <end position="323"/>
    </location>
</feature>
<organism evidence="6 7">
    <name type="scientific">Rubus argutus</name>
    <name type="common">Southern blackberry</name>
    <dbReference type="NCBI Taxonomy" id="59490"/>
    <lineage>
        <taxon>Eukaryota</taxon>
        <taxon>Viridiplantae</taxon>
        <taxon>Streptophyta</taxon>
        <taxon>Embryophyta</taxon>
        <taxon>Tracheophyta</taxon>
        <taxon>Spermatophyta</taxon>
        <taxon>Magnoliopsida</taxon>
        <taxon>eudicotyledons</taxon>
        <taxon>Gunneridae</taxon>
        <taxon>Pentapetalae</taxon>
        <taxon>rosids</taxon>
        <taxon>fabids</taxon>
        <taxon>Rosales</taxon>
        <taxon>Rosaceae</taxon>
        <taxon>Rosoideae</taxon>
        <taxon>Rosoideae incertae sedis</taxon>
        <taxon>Rubus</taxon>
    </lineage>
</organism>
<dbReference type="Gene3D" id="2.30.280.10">
    <property type="entry name" value="SRA-YDG"/>
    <property type="match status" value="1"/>
</dbReference>
<accession>A0AAW1W093</accession>
<comment type="subcellular location">
    <subcellularLocation>
        <location evidence="1">Chromosome</location>
        <location evidence="1">Centromere</location>
    </subcellularLocation>
    <subcellularLocation>
        <location evidence="3">Nucleus</location>
    </subcellularLocation>
</comment>
<dbReference type="InterPro" id="IPR036987">
    <property type="entry name" value="SRA-YDG_sf"/>
</dbReference>
<dbReference type="InterPro" id="IPR015947">
    <property type="entry name" value="PUA-like_sf"/>
</dbReference>
<evidence type="ECO:0000313" key="7">
    <source>
        <dbReference type="Proteomes" id="UP001457282"/>
    </source>
</evidence>
<dbReference type="InterPro" id="IPR003105">
    <property type="entry name" value="SRA_YDG"/>
</dbReference>
<dbReference type="GO" id="GO:0003690">
    <property type="term" value="F:double-stranded DNA binding"/>
    <property type="evidence" value="ECO:0007669"/>
    <property type="project" value="TreeGrafter"/>
</dbReference>
<dbReference type="InterPro" id="IPR051357">
    <property type="entry name" value="H3K9_HMTase_SUVAR3-9"/>
</dbReference>
<feature type="compositionally biased region" description="Basic residues" evidence="4">
    <location>
        <begin position="146"/>
        <end position="161"/>
    </location>
</feature>
<feature type="region of interest" description="Disordered" evidence="4">
    <location>
        <begin position="67"/>
        <end position="165"/>
    </location>
</feature>
<dbReference type="Proteomes" id="UP001457282">
    <property type="component" value="Unassembled WGS sequence"/>
</dbReference>
<proteinExistence type="predicted"/>
<dbReference type="PANTHER" id="PTHR45660:SF73">
    <property type="entry name" value="HISTONE-LYSINE N-METHYLTRANSFERASE, H3 LYSINE-9 SPECIFIC SUVH1"/>
    <property type="match status" value="1"/>
</dbReference>
<reference evidence="6 7" key="1">
    <citation type="journal article" date="2023" name="G3 (Bethesda)">
        <title>A chromosome-length genome assembly and annotation of blackberry (Rubus argutus, cv. 'Hillquist').</title>
        <authorList>
            <person name="Bruna T."/>
            <person name="Aryal R."/>
            <person name="Dudchenko O."/>
            <person name="Sargent D.J."/>
            <person name="Mead D."/>
            <person name="Buti M."/>
            <person name="Cavallini A."/>
            <person name="Hytonen T."/>
            <person name="Andres J."/>
            <person name="Pham M."/>
            <person name="Weisz D."/>
            <person name="Mascagni F."/>
            <person name="Usai G."/>
            <person name="Natali L."/>
            <person name="Bassil N."/>
            <person name="Fernandez G.E."/>
            <person name="Lomsadze A."/>
            <person name="Armour M."/>
            <person name="Olukolu B."/>
            <person name="Poorten T."/>
            <person name="Britton C."/>
            <person name="Davik J."/>
            <person name="Ashrafi H."/>
            <person name="Aiden E.L."/>
            <person name="Borodovsky M."/>
            <person name="Worthington M."/>
        </authorList>
    </citation>
    <scope>NUCLEOTIDE SEQUENCE [LARGE SCALE GENOMIC DNA]</scope>
    <source>
        <strain evidence="6">PI 553951</strain>
    </source>
</reference>
<evidence type="ECO:0000256" key="1">
    <source>
        <dbReference type="ARBA" id="ARBA00004584"/>
    </source>
</evidence>
<dbReference type="PANTHER" id="PTHR45660">
    <property type="entry name" value="HISTONE-LYSINE N-METHYLTRANSFERASE SETMAR"/>
    <property type="match status" value="1"/>
</dbReference>
<dbReference type="SUPFAM" id="SSF88697">
    <property type="entry name" value="PUA domain-like"/>
    <property type="match status" value="1"/>
</dbReference>
<comment type="caution">
    <text evidence="6">The sequence shown here is derived from an EMBL/GenBank/DDBJ whole genome shotgun (WGS) entry which is preliminary data.</text>
</comment>
<evidence type="ECO:0000256" key="4">
    <source>
        <dbReference type="SAM" id="MobiDB-lite"/>
    </source>
</evidence>
<name>A0AAW1W093_RUBAR</name>
<gene>
    <name evidence="6" type="ORF">M0R45_036163</name>
</gene>
<dbReference type="GO" id="GO:0005634">
    <property type="term" value="C:nucleus"/>
    <property type="evidence" value="ECO:0007669"/>
    <property type="project" value="UniProtKB-SubCell"/>
</dbReference>
<keyword evidence="7" id="KW-1185">Reference proteome</keyword>
<keyword evidence="2 3" id="KW-0539">Nucleus</keyword>
<dbReference type="GO" id="GO:0000775">
    <property type="term" value="C:chromosome, centromeric region"/>
    <property type="evidence" value="ECO:0007669"/>
    <property type="project" value="UniProtKB-SubCell"/>
</dbReference>